<keyword evidence="3" id="KW-1185">Reference proteome</keyword>
<accession>A0A835ELL4</accession>
<feature type="domain" description="DUF6598" evidence="1">
    <location>
        <begin position="116"/>
        <end position="341"/>
    </location>
</feature>
<reference evidence="2" key="1">
    <citation type="submission" date="2020-07" db="EMBL/GenBank/DDBJ databases">
        <title>Genome sequence and genetic diversity analysis of an under-domesticated orphan crop, white fonio (Digitaria exilis).</title>
        <authorList>
            <person name="Bennetzen J.L."/>
            <person name="Chen S."/>
            <person name="Ma X."/>
            <person name="Wang X."/>
            <person name="Yssel A.E.J."/>
            <person name="Chaluvadi S.R."/>
            <person name="Johnson M."/>
            <person name="Gangashetty P."/>
            <person name="Hamidou F."/>
            <person name="Sanogo M.D."/>
            <person name="Zwaenepoel A."/>
            <person name="Wallace J."/>
            <person name="Van De Peer Y."/>
            <person name="Van Deynze A."/>
        </authorList>
    </citation>
    <scope>NUCLEOTIDE SEQUENCE</scope>
    <source>
        <tissue evidence="2">Leaves</tissue>
    </source>
</reference>
<dbReference type="Proteomes" id="UP000636709">
    <property type="component" value="Unassembled WGS sequence"/>
</dbReference>
<proteinExistence type="predicted"/>
<evidence type="ECO:0000259" key="1">
    <source>
        <dbReference type="Pfam" id="PF20241"/>
    </source>
</evidence>
<gene>
    <name evidence="2" type="ORF">HU200_039073</name>
</gene>
<comment type="caution">
    <text evidence="2">The sequence shown here is derived from an EMBL/GenBank/DDBJ whole genome shotgun (WGS) entry which is preliminary data.</text>
</comment>
<name>A0A835ELL4_9POAL</name>
<dbReference type="PANTHER" id="PTHR33065:SF141">
    <property type="entry name" value="DUF6598 DOMAIN-CONTAINING PROTEIN"/>
    <property type="match status" value="1"/>
</dbReference>
<sequence length="352" mass="38616">MGCMNNEGTRSPIKEFIACYGDGCFANGEQDGRRIADAIHDRDASWTTMEVTVTDGEQDLCEALTDREDGTREASADLSAGEFPISTYHVILFEASLEQPNNGFENPEALYRPCTMWQVLSIKLVKLPMYGGPVELYGYIAARDHVDSLLNYIVNISRDDPITVDQGSFIPMTGPKRGIDLSETVLIEYDMRIKTGGREEDDQQLIDGASLLDPLMSYSEPLTCRIHGNNSAVDVTDVYAHCAVDATVEVIVSEVQSSFNLCVSCFIGGLHEIGLFDGMIVGSHVLRRHVIAVKASGCLDLKFKVGPGSSEEEHCRSFKVMNDGYASQQIKTESASIFVKVTWPAATLPLHV</sequence>
<protein>
    <recommendedName>
        <fullName evidence="1">DUF6598 domain-containing protein</fullName>
    </recommendedName>
</protein>
<dbReference type="PANTHER" id="PTHR33065">
    <property type="entry name" value="OS07G0486400 PROTEIN"/>
    <property type="match status" value="1"/>
</dbReference>
<organism evidence="2 3">
    <name type="scientific">Digitaria exilis</name>
    <dbReference type="NCBI Taxonomy" id="1010633"/>
    <lineage>
        <taxon>Eukaryota</taxon>
        <taxon>Viridiplantae</taxon>
        <taxon>Streptophyta</taxon>
        <taxon>Embryophyta</taxon>
        <taxon>Tracheophyta</taxon>
        <taxon>Spermatophyta</taxon>
        <taxon>Magnoliopsida</taxon>
        <taxon>Liliopsida</taxon>
        <taxon>Poales</taxon>
        <taxon>Poaceae</taxon>
        <taxon>PACMAD clade</taxon>
        <taxon>Panicoideae</taxon>
        <taxon>Panicodae</taxon>
        <taxon>Paniceae</taxon>
        <taxon>Anthephorinae</taxon>
        <taxon>Digitaria</taxon>
    </lineage>
</organism>
<evidence type="ECO:0000313" key="3">
    <source>
        <dbReference type="Proteomes" id="UP000636709"/>
    </source>
</evidence>
<evidence type="ECO:0000313" key="2">
    <source>
        <dbReference type="EMBL" id="KAF8693662.1"/>
    </source>
</evidence>
<dbReference type="AlphaFoldDB" id="A0A835ELL4"/>
<dbReference type="InterPro" id="IPR046533">
    <property type="entry name" value="DUF6598"/>
</dbReference>
<dbReference type="EMBL" id="JACEFO010001924">
    <property type="protein sequence ID" value="KAF8693662.1"/>
    <property type="molecule type" value="Genomic_DNA"/>
</dbReference>
<dbReference type="OrthoDB" id="673623at2759"/>
<dbReference type="Pfam" id="PF20241">
    <property type="entry name" value="DUF6598"/>
    <property type="match status" value="1"/>
</dbReference>